<evidence type="ECO:0000256" key="2">
    <source>
        <dbReference type="ARBA" id="ARBA00023125"/>
    </source>
</evidence>
<dbReference type="InterPro" id="IPR028082">
    <property type="entry name" value="Peripla_BP_I"/>
</dbReference>
<dbReference type="Pfam" id="PF13377">
    <property type="entry name" value="Peripla_BP_3"/>
    <property type="match status" value="1"/>
</dbReference>
<reference evidence="5 6" key="1">
    <citation type="submission" date="2014-03" db="EMBL/GenBank/DDBJ databases">
        <title>Genomics of Bifidobacteria.</title>
        <authorList>
            <person name="Ventura M."/>
            <person name="Milani C."/>
            <person name="Lugli G.A."/>
        </authorList>
    </citation>
    <scope>NUCLEOTIDE SEQUENCE [LARGE SCALE GENOMIC DNA]</scope>
    <source>
        <strain evidence="5 6">DSM 23968</strain>
    </source>
</reference>
<gene>
    <name evidence="5" type="ORF">BSTEL_1108</name>
</gene>
<dbReference type="PANTHER" id="PTHR30146">
    <property type="entry name" value="LACI-RELATED TRANSCRIPTIONAL REPRESSOR"/>
    <property type="match status" value="1"/>
</dbReference>
<dbReference type="SUPFAM" id="SSF53822">
    <property type="entry name" value="Periplasmic binding protein-like I"/>
    <property type="match status" value="1"/>
</dbReference>
<dbReference type="PROSITE" id="PS00356">
    <property type="entry name" value="HTH_LACI_1"/>
    <property type="match status" value="1"/>
</dbReference>
<dbReference type="Gene3D" id="3.40.50.2300">
    <property type="match status" value="2"/>
</dbReference>
<accession>A0A087DX07</accession>
<keyword evidence="3" id="KW-0804">Transcription</keyword>
<dbReference type="InterPro" id="IPR010982">
    <property type="entry name" value="Lambda_DNA-bd_dom_sf"/>
</dbReference>
<name>A0A087DX07_9BIFI</name>
<dbReference type="PROSITE" id="PS50932">
    <property type="entry name" value="HTH_LACI_2"/>
    <property type="match status" value="1"/>
</dbReference>
<feature type="domain" description="HTH lacI-type" evidence="4">
    <location>
        <begin position="9"/>
        <end position="63"/>
    </location>
</feature>
<evidence type="ECO:0000256" key="3">
    <source>
        <dbReference type="ARBA" id="ARBA00023163"/>
    </source>
</evidence>
<dbReference type="CDD" id="cd01392">
    <property type="entry name" value="HTH_LacI"/>
    <property type="match status" value="1"/>
</dbReference>
<dbReference type="Proteomes" id="UP000029004">
    <property type="component" value="Unassembled WGS sequence"/>
</dbReference>
<dbReference type="Gene3D" id="1.10.260.40">
    <property type="entry name" value="lambda repressor-like DNA-binding domains"/>
    <property type="match status" value="1"/>
</dbReference>
<dbReference type="CDD" id="cd06267">
    <property type="entry name" value="PBP1_LacI_sugar_binding-like"/>
    <property type="match status" value="1"/>
</dbReference>
<keyword evidence="2" id="KW-0238">DNA-binding</keyword>
<dbReference type="SUPFAM" id="SSF47413">
    <property type="entry name" value="lambda repressor-like DNA-binding domains"/>
    <property type="match status" value="1"/>
</dbReference>
<dbReference type="EMBL" id="JGZP01000005">
    <property type="protein sequence ID" value="KFJ00058.1"/>
    <property type="molecule type" value="Genomic_DNA"/>
</dbReference>
<dbReference type="Pfam" id="PF00356">
    <property type="entry name" value="LacI"/>
    <property type="match status" value="1"/>
</dbReference>
<evidence type="ECO:0000259" key="4">
    <source>
        <dbReference type="PROSITE" id="PS50932"/>
    </source>
</evidence>
<evidence type="ECO:0000256" key="1">
    <source>
        <dbReference type="ARBA" id="ARBA00023015"/>
    </source>
</evidence>
<dbReference type="AlphaFoldDB" id="A0A087DX07"/>
<dbReference type="GO" id="GO:0000976">
    <property type="term" value="F:transcription cis-regulatory region binding"/>
    <property type="evidence" value="ECO:0007669"/>
    <property type="project" value="TreeGrafter"/>
</dbReference>
<keyword evidence="1" id="KW-0805">Transcription regulation</keyword>
<organism evidence="5 6">
    <name type="scientific">Bifidobacterium stellenboschense</name>
    <dbReference type="NCBI Taxonomy" id="762211"/>
    <lineage>
        <taxon>Bacteria</taxon>
        <taxon>Bacillati</taxon>
        <taxon>Actinomycetota</taxon>
        <taxon>Actinomycetes</taxon>
        <taxon>Bifidobacteriales</taxon>
        <taxon>Bifidobacteriaceae</taxon>
        <taxon>Bifidobacterium</taxon>
    </lineage>
</organism>
<protein>
    <submittedName>
        <fullName evidence="5">LacI family transcription regulator</fullName>
    </submittedName>
</protein>
<dbReference type="InterPro" id="IPR046335">
    <property type="entry name" value="LacI/GalR-like_sensor"/>
</dbReference>
<comment type="caution">
    <text evidence="5">The sequence shown here is derived from an EMBL/GenBank/DDBJ whole genome shotgun (WGS) entry which is preliminary data.</text>
</comment>
<sequence>MPGQQTARTTIADVAKEAGVSVSTVSRALRGLDKVNPDTRARVEAAAEKLRFTFSKTASSLASGKSMRVAVLLPNEINSWFNSYTFEGVYEVLSREGYDVVPYVMWEERDLNRFFHTLPGTQNFDAVIVTSFILDAAQREFLDTLTIPMIGINVPSTEGFDASVRIDDVAAMHGVVRLLRSLGHESIAYVEQPVQLSPFVCSDSVRLEGFLDAAEQQGYDEEHILTIPSLTRAGSEDDDDAQESVGGEAAAISDIAAQLVGATSQPTGICVENDRCAVMLLKELRRLGWRIPEEVSLIGFDGDNVGDVVDLTTVRQNPVQLGRAAAGKALALMRGDEPDEAHTVAPTSLLMRATTARLTA</sequence>
<dbReference type="SMART" id="SM00354">
    <property type="entry name" value="HTH_LACI"/>
    <property type="match status" value="1"/>
</dbReference>
<proteinExistence type="predicted"/>
<dbReference type="STRING" id="762211.BSTEL_1108"/>
<dbReference type="PANTHER" id="PTHR30146:SF109">
    <property type="entry name" value="HTH-TYPE TRANSCRIPTIONAL REGULATOR GALS"/>
    <property type="match status" value="1"/>
</dbReference>
<dbReference type="RefSeq" id="WP_034526698.1">
    <property type="nucleotide sequence ID" value="NZ_JGZP01000005.1"/>
</dbReference>
<dbReference type="OrthoDB" id="3510266at2"/>
<evidence type="ECO:0000313" key="6">
    <source>
        <dbReference type="Proteomes" id="UP000029004"/>
    </source>
</evidence>
<keyword evidence="6" id="KW-1185">Reference proteome</keyword>
<dbReference type="InterPro" id="IPR000843">
    <property type="entry name" value="HTH_LacI"/>
</dbReference>
<dbReference type="GO" id="GO:0003700">
    <property type="term" value="F:DNA-binding transcription factor activity"/>
    <property type="evidence" value="ECO:0007669"/>
    <property type="project" value="TreeGrafter"/>
</dbReference>
<dbReference type="eggNOG" id="COG1609">
    <property type="taxonomic scope" value="Bacteria"/>
</dbReference>
<evidence type="ECO:0000313" key="5">
    <source>
        <dbReference type="EMBL" id="KFJ00058.1"/>
    </source>
</evidence>